<dbReference type="InterPro" id="IPR006935">
    <property type="entry name" value="Helicase/UvrB_N"/>
</dbReference>
<evidence type="ECO:0000313" key="3">
    <source>
        <dbReference type="EMBL" id="CAB4198331.1"/>
    </source>
</evidence>
<dbReference type="InterPro" id="IPR027417">
    <property type="entry name" value="P-loop_NTPase"/>
</dbReference>
<reference evidence="3" key="1">
    <citation type="submission" date="2020-05" db="EMBL/GenBank/DDBJ databases">
        <authorList>
            <person name="Chiriac C."/>
            <person name="Salcher M."/>
            <person name="Ghai R."/>
            <person name="Kavagutti S V."/>
        </authorList>
    </citation>
    <scope>NUCLEOTIDE SEQUENCE</scope>
</reference>
<gene>
    <name evidence="3" type="ORF">UFOVP1309_72</name>
</gene>
<dbReference type="GO" id="GO:0005524">
    <property type="term" value="F:ATP binding"/>
    <property type="evidence" value="ECO:0007669"/>
    <property type="project" value="InterPro"/>
</dbReference>
<organism evidence="3">
    <name type="scientific">uncultured Caudovirales phage</name>
    <dbReference type="NCBI Taxonomy" id="2100421"/>
    <lineage>
        <taxon>Viruses</taxon>
        <taxon>Duplodnaviria</taxon>
        <taxon>Heunggongvirae</taxon>
        <taxon>Uroviricota</taxon>
        <taxon>Caudoviricetes</taxon>
        <taxon>Peduoviridae</taxon>
        <taxon>Maltschvirus</taxon>
        <taxon>Maltschvirus maltsch</taxon>
    </lineage>
</organism>
<dbReference type="GO" id="GO:0004386">
    <property type="term" value="F:helicase activity"/>
    <property type="evidence" value="ECO:0007669"/>
    <property type="project" value="UniProtKB-KW"/>
</dbReference>
<dbReference type="Pfam" id="PF00271">
    <property type="entry name" value="Helicase_C"/>
    <property type="match status" value="1"/>
</dbReference>
<proteinExistence type="predicted"/>
<dbReference type="Gene3D" id="3.40.50.300">
    <property type="entry name" value="P-loop containing nucleotide triphosphate hydrolases"/>
    <property type="match status" value="2"/>
</dbReference>
<dbReference type="GO" id="GO:0003677">
    <property type="term" value="F:DNA binding"/>
    <property type="evidence" value="ECO:0007669"/>
    <property type="project" value="InterPro"/>
</dbReference>
<keyword evidence="3" id="KW-0347">Helicase</keyword>
<dbReference type="GO" id="GO:0016787">
    <property type="term" value="F:hydrolase activity"/>
    <property type="evidence" value="ECO:0007669"/>
    <property type="project" value="InterPro"/>
</dbReference>
<feature type="domain" description="Helicase ATP-binding" evidence="1">
    <location>
        <begin position="16"/>
        <end position="157"/>
    </location>
</feature>
<keyword evidence="3" id="KW-0547">Nucleotide-binding</keyword>
<evidence type="ECO:0000259" key="2">
    <source>
        <dbReference type="PROSITE" id="PS51194"/>
    </source>
</evidence>
<accession>A0A6J5RXJ9</accession>
<dbReference type="SMART" id="SM00487">
    <property type="entry name" value="DEXDc"/>
    <property type="match status" value="1"/>
</dbReference>
<dbReference type="InterPro" id="IPR050742">
    <property type="entry name" value="Helicase_Restrict-Modif_Enz"/>
</dbReference>
<feature type="domain" description="Helicase C-terminal" evidence="2">
    <location>
        <begin position="233"/>
        <end position="383"/>
    </location>
</feature>
<protein>
    <submittedName>
        <fullName evidence="3">SSL2 DNA or RNA helicases of superfamily II</fullName>
    </submittedName>
</protein>
<dbReference type="PANTHER" id="PTHR47396:SF1">
    <property type="entry name" value="ATP-DEPENDENT HELICASE IRC3-RELATED"/>
    <property type="match status" value="1"/>
</dbReference>
<keyword evidence="3" id="KW-0378">Hydrolase</keyword>
<name>A0A6J5RXJ9_9CAUD</name>
<keyword evidence="3" id="KW-0067">ATP-binding</keyword>
<dbReference type="Pfam" id="PF04851">
    <property type="entry name" value="ResIII"/>
    <property type="match status" value="1"/>
</dbReference>
<dbReference type="EMBL" id="LR797271">
    <property type="protein sequence ID" value="CAB4198331.1"/>
    <property type="molecule type" value="Genomic_DNA"/>
</dbReference>
<dbReference type="PANTHER" id="PTHR47396">
    <property type="entry name" value="TYPE I RESTRICTION ENZYME ECOKI R PROTEIN"/>
    <property type="match status" value="1"/>
</dbReference>
<dbReference type="InterPro" id="IPR014001">
    <property type="entry name" value="Helicase_ATP-bd"/>
</dbReference>
<dbReference type="SUPFAM" id="SSF52540">
    <property type="entry name" value="P-loop containing nucleoside triphosphate hydrolases"/>
    <property type="match status" value="1"/>
</dbReference>
<dbReference type="InterPro" id="IPR001650">
    <property type="entry name" value="Helicase_C-like"/>
</dbReference>
<evidence type="ECO:0000259" key="1">
    <source>
        <dbReference type="PROSITE" id="PS51192"/>
    </source>
</evidence>
<sequence>MLREYQQRAIDQLYEWFAAGNDGNPCLVLPTGSGKSHIIAALVKNAIQTWPGTRVLMLTHSKELIAQNAEKMRQHWPNCPMGIYSASLRRFCLTEPIVFAGVQSVAKRGSQIGHVDLCIVDECHSISPTGEGAYRELINDLTAINPDMRVIGLTASPYRLGHGMIHEGDHVLFSDLIEPVSIEELIASGYLAPLRSKHTSMMLSTQGVTKSAGEFVGKSLELAVNTTDNNEKAVHETIERAKDRKSWIVFCAGVQHSLDVRDMLHQNGIRAEAVTGKTPSSERDRILNDFKAGRIQAVTNCAVLTTGFDAPSIDCVVFLRPTLSPGLYYQMAGRGLRVADGKTDCMVLDFAGNVATHGPITQITPPGRKRKGEGTAPTKTCPKCDEICAANARQCQCGHEFPPPEKIEKSVYLRADDIMGIEPTEMMVTEWQWRKHTSRTSGLDMMMVRYYSGLSGPVVSEYFPTQHENYAGTKARHSVATIASKAGVKVENDLEENVKQLNQGTPPSMITHKKDGKFYRVIDRVW</sequence>
<dbReference type="PROSITE" id="PS51192">
    <property type="entry name" value="HELICASE_ATP_BIND_1"/>
    <property type="match status" value="1"/>
</dbReference>
<dbReference type="SMART" id="SM00490">
    <property type="entry name" value="HELICc"/>
    <property type="match status" value="1"/>
</dbReference>
<dbReference type="PROSITE" id="PS51194">
    <property type="entry name" value="HELICASE_CTER"/>
    <property type="match status" value="1"/>
</dbReference>
<dbReference type="CDD" id="cd18799">
    <property type="entry name" value="SF2_C_EcoAI-like"/>
    <property type="match status" value="1"/>
</dbReference>